<keyword evidence="1" id="KW-0677">Repeat</keyword>
<evidence type="ECO:0000256" key="3">
    <source>
        <dbReference type="ARBA" id="ARBA00022821"/>
    </source>
</evidence>
<dbReference type="Pfam" id="PF23598">
    <property type="entry name" value="LRR_14"/>
    <property type="match status" value="1"/>
</dbReference>
<dbReference type="InterPro" id="IPR042197">
    <property type="entry name" value="Apaf_helical"/>
</dbReference>
<dbReference type="InterPro" id="IPR055414">
    <property type="entry name" value="LRR_R13L4/SHOC2-like"/>
</dbReference>
<dbReference type="Pfam" id="PF18052">
    <property type="entry name" value="Rx_N"/>
    <property type="match status" value="1"/>
</dbReference>
<dbReference type="InterPro" id="IPR038005">
    <property type="entry name" value="RX-like_CC"/>
</dbReference>
<dbReference type="AlphaFoldDB" id="A0AA88DSV1"/>
<dbReference type="InterPro" id="IPR027417">
    <property type="entry name" value="P-loop_NTPase"/>
</dbReference>
<dbReference type="SUPFAM" id="SSF52058">
    <property type="entry name" value="L domain-like"/>
    <property type="match status" value="1"/>
</dbReference>
<organism evidence="8 9">
    <name type="scientific">Ficus carica</name>
    <name type="common">Common fig</name>
    <dbReference type="NCBI Taxonomy" id="3494"/>
    <lineage>
        <taxon>Eukaryota</taxon>
        <taxon>Viridiplantae</taxon>
        <taxon>Streptophyta</taxon>
        <taxon>Embryophyta</taxon>
        <taxon>Tracheophyta</taxon>
        <taxon>Spermatophyta</taxon>
        <taxon>Magnoliopsida</taxon>
        <taxon>eudicotyledons</taxon>
        <taxon>Gunneridae</taxon>
        <taxon>Pentapetalae</taxon>
        <taxon>rosids</taxon>
        <taxon>fabids</taxon>
        <taxon>Rosales</taxon>
        <taxon>Moraceae</taxon>
        <taxon>Ficeae</taxon>
        <taxon>Ficus</taxon>
    </lineage>
</organism>
<reference evidence="8" key="1">
    <citation type="submission" date="2023-07" db="EMBL/GenBank/DDBJ databases">
        <title>draft genome sequence of fig (Ficus carica).</title>
        <authorList>
            <person name="Takahashi T."/>
            <person name="Nishimura K."/>
        </authorList>
    </citation>
    <scope>NUCLEOTIDE SEQUENCE</scope>
</reference>
<comment type="caution">
    <text evidence="8">The sequence shown here is derived from an EMBL/GenBank/DDBJ whole genome shotgun (WGS) entry which is preliminary data.</text>
</comment>
<evidence type="ECO:0000259" key="6">
    <source>
        <dbReference type="Pfam" id="PF23559"/>
    </source>
</evidence>
<dbReference type="InterPro" id="IPR036388">
    <property type="entry name" value="WH-like_DNA-bd_sf"/>
</dbReference>
<dbReference type="PANTHER" id="PTHR23155:SF1052">
    <property type="entry name" value="DISEASE RESISTANCE PROTEIN RPM1"/>
    <property type="match status" value="1"/>
</dbReference>
<evidence type="ECO:0000313" key="9">
    <source>
        <dbReference type="Proteomes" id="UP001187192"/>
    </source>
</evidence>
<dbReference type="Gene3D" id="1.10.10.10">
    <property type="entry name" value="Winged helix-like DNA-binding domain superfamily/Winged helix DNA-binding domain"/>
    <property type="match status" value="1"/>
</dbReference>
<proteinExistence type="predicted"/>
<feature type="domain" description="Disease resistance N-terminal" evidence="5">
    <location>
        <begin position="5"/>
        <end position="93"/>
    </location>
</feature>
<keyword evidence="9" id="KW-1185">Reference proteome</keyword>
<evidence type="ECO:0000313" key="8">
    <source>
        <dbReference type="EMBL" id="GMN60879.1"/>
    </source>
</evidence>
<gene>
    <name evidence="8" type="ORF">TIFTF001_029969</name>
</gene>
<dbReference type="InterPro" id="IPR044974">
    <property type="entry name" value="Disease_R_plants"/>
</dbReference>
<evidence type="ECO:0008006" key="10">
    <source>
        <dbReference type="Google" id="ProtNLM"/>
    </source>
</evidence>
<dbReference type="GO" id="GO:0043531">
    <property type="term" value="F:ADP binding"/>
    <property type="evidence" value="ECO:0007669"/>
    <property type="project" value="InterPro"/>
</dbReference>
<dbReference type="GO" id="GO:0098542">
    <property type="term" value="P:defense response to other organism"/>
    <property type="evidence" value="ECO:0007669"/>
    <property type="project" value="TreeGrafter"/>
</dbReference>
<dbReference type="PRINTS" id="PR00364">
    <property type="entry name" value="DISEASERSIST"/>
</dbReference>
<dbReference type="FunFam" id="1.10.10.10:FF:000322">
    <property type="entry name" value="Probable disease resistance protein At1g63360"/>
    <property type="match status" value="1"/>
</dbReference>
<dbReference type="CDD" id="cd14798">
    <property type="entry name" value="RX-CC_like"/>
    <property type="match status" value="1"/>
</dbReference>
<dbReference type="Gene3D" id="3.40.50.300">
    <property type="entry name" value="P-loop containing nucleotide triphosphate hydrolases"/>
    <property type="match status" value="1"/>
</dbReference>
<name>A0AA88DSV1_FICCA</name>
<dbReference type="PANTHER" id="PTHR23155">
    <property type="entry name" value="DISEASE RESISTANCE PROTEIN RP"/>
    <property type="match status" value="1"/>
</dbReference>
<evidence type="ECO:0000256" key="1">
    <source>
        <dbReference type="ARBA" id="ARBA00022737"/>
    </source>
</evidence>
<dbReference type="EMBL" id="BTGU01000103">
    <property type="protein sequence ID" value="GMN60879.1"/>
    <property type="molecule type" value="Genomic_DNA"/>
</dbReference>
<dbReference type="InterPro" id="IPR032675">
    <property type="entry name" value="LRR_dom_sf"/>
</dbReference>
<dbReference type="Pfam" id="PF23559">
    <property type="entry name" value="WHD_DRP"/>
    <property type="match status" value="1"/>
</dbReference>
<feature type="domain" description="Disease resistance protein winged helix" evidence="6">
    <location>
        <begin position="440"/>
        <end position="509"/>
    </location>
</feature>
<dbReference type="Gene3D" id="1.10.8.430">
    <property type="entry name" value="Helical domain of apoptotic protease-activating factors"/>
    <property type="match status" value="1"/>
</dbReference>
<dbReference type="Proteomes" id="UP001187192">
    <property type="component" value="Unassembled WGS sequence"/>
</dbReference>
<feature type="domain" description="Disease resistance R13L4/SHOC-2-like LRR" evidence="7">
    <location>
        <begin position="555"/>
        <end position="885"/>
    </location>
</feature>
<dbReference type="FunFam" id="3.40.50.300:FF:001091">
    <property type="entry name" value="Probable disease resistance protein At1g61300"/>
    <property type="match status" value="1"/>
</dbReference>
<evidence type="ECO:0000256" key="2">
    <source>
        <dbReference type="ARBA" id="ARBA00022741"/>
    </source>
</evidence>
<sequence>MAETFLTPVIEKLIELLAEEVSSLKGVHKEAKSLKDELEIIQPFLKDAEAKSERGEVSYAAKVWLKQIREEADRIEDVVDEYLHHLSQRRQQQGGFADSLRKAGHFIKALKPRRDIASEIRDIKDSLREIKERGQSYGLRPFEQGSSRGTTTADLATPINSRLGSLFIEDEELVGIDSTSEKLIRSLVEEPSARMVISVVGEGGIGKTTLAKRVYGDEVVKGHFDCHVWITVSQSYDVEKILRMMKKRICPTRGQPGEEIDTIEELMSLLRQHLQTKRYVVVFDDVWQSDFWDVMKHALPNNNKGSRIIVTTRNSTVVDSFNETPLDFVHELKTWSSDLAWELFCKNAFRFKYEGKCPQELEELSRKIVSKCQGLPLVIIAVAGLLSKKEKVKMEWQSVLDNIDYEFEKNPQLTNVSKVLSFSYHDLPYHLKPCFLYFGIFPEDCSISEERLSRLWIAEGFIESRRDKTLEQVAKEYLSELNRRNLVSFDVEYGIHKWCRVHDLIRDIILKKVDEFSFCQFLEEKKLRFRGKSRRLSVYGNTKDVQETVDGDFKLRSVFLFNINEMTKSFVVGLFENFKLLKLLDFEDAPLDNLPHDIGNLFHLRYLNLRGTSVKMLPKSIGKLQNLQVLDVCQTFVKELPIEINKLRNLQYLLAYRFDDKEGEYSFNSFCGVRMKGGIGCLEELQTLHLVEPYVNGIDFVKELEKLRKLKTLGIGMLTREMEMTLGASIEKMKGLEKLYVNSINEDEVLDLKCILSPPPFLWHLSLRCRLQQFPDWISKLENLRELSLRFSRLMDEPLKRLKALPNLAFLYLYKAYDGEELHFEEGGFPKLKQLRLRNLDGLKDMKIDGGALPLLEKFVFGPSPLMKEIPSGLQHLTNLKSLDFKSMPREFVVSLQPNIGPDYWKIQHLPSVTFTFKREFFKLGSSELLQRLRE</sequence>
<dbReference type="InterPro" id="IPR058922">
    <property type="entry name" value="WHD_DRP"/>
</dbReference>
<accession>A0AA88DSV1</accession>
<keyword evidence="3" id="KW-0611">Plant defense</keyword>
<dbReference type="InterPro" id="IPR041118">
    <property type="entry name" value="Rx_N"/>
</dbReference>
<dbReference type="SUPFAM" id="SSF52540">
    <property type="entry name" value="P-loop containing nucleoside triphosphate hydrolases"/>
    <property type="match status" value="1"/>
</dbReference>
<evidence type="ECO:0000259" key="7">
    <source>
        <dbReference type="Pfam" id="PF23598"/>
    </source>
</evidence>
<protein>
    <recommendedName>
        <fullName evidence="10">NB-ARC domain, LRR domain containing protein</fullName>
    </recommendedName>
</protein>
<evidence type="ECO:0000259" key="5">
    <source>
        <dbReference type="Pfam" id="PF18052"/>
    </source>
</evidence>
<evidence type="ECO:0000259" key="4">
    <source>
        <dbReference type="Pfam" id="PF00931"/>
    </source>
</evidence>
<dbReference type="Pfam" id="PF00931">
    <property type="entry name" value="NB-ARC"/>
    <property type="match status" value="1"/>
</dbReference>
<feature type="domain" description="NB-ARC" evidence="4">
    <location>
        <begin position="178"/>
        <end position="350"/>
    </location>
</feature>
<dbReference type="Gene3D" id="3.80.10.10">
    <property type="entry name" value="Ribonuclease Inhibitor"/>
    <property type="match status" value="1"/>
</dbReference>
<dbReference type="Gene3D" id="1.20.5.4130">
    <property type="match status" value="1"/>
</dbReference>
<dbReference type="InterPro" id="IPR002182">
    <property type="entry name" value="NB-ARC"/>
</dbReference>
<keyword evidence="2" id="KW-0547">Nucleotide-binding</keyword>